<dbReference type="AlphaFoldDB" id="A0A8J6PB09"/>
<evidence type="ECO:0008006" key="4">
    <source>
        <dbReference type="Google" id="ProtNLM"/>
    </source>
</evidence>
<dbReference type="RefSeq" id="WP_154825532.1">
    <property type="nucleotide sequence ID" value="NZ_JACRTL010000002.1"/>
</dbReference>
<protein>
    <recommendedName>
        <fullName evidence="4">DUF5067 domain-containing protein</fullName>
    </recommendedName>
</protein>
<comment type="caution">
    <text evidence="2">The sequence shown here is derived from an EMBL/GenBank/DDBJ whole genome shotgun (WGS) entry which is preliminary data.</text>
</comment>
<dbReference type="EMBL" id="JACRTL010000002">
    <property type="protein sequence ID" value="MBC8610672.1"/>
    <property type="molecule type" value="Genomic_DNA"/>
</dbReference>
<organism evidence="2 3">
    <name type="scientific">Massiliimalia timonensis</name>
    <dbReference type="NCBI Taxonomy" id="1987501"/>
    <lineage>
        <taxon>Bacteria</taxon>
        <taxon>Bacillati</taxon>
        <taxon>Bacillota</taxon>
        <taxon>Clostridia</taxon>
        <taxon>Eubacteriales</taxon>
        <taxon>Oscillospiraceae</taxon>
        <taxon>Massiliimalia</taxon>
    </lineage>
</organism>
<feature type="chain" id="PRO_5039357437" description="DUF5067 domain-containing protein" evidence="1">
    <location>
        <begin position="20"/>
        <end position="180"/>
    </location>
</feature>
<evidence type="ECO:0000256" key="1">
    <source>
        <dbReference type="SAM" id="SignalP"/>
    </source>
</evidence>
<sequence>MKRKLLAFLGCFVLVFCFAGCERDYERTTYQKDLDLAVEAEPNSIADLEEEMTKIAHEYDENGLLTEAMAVFFGDEDIANEKGTLSFTYCSYNEETKRSTTVILTYDMYDKKVTKVNYDQGLAKLSEELTKPIWEDGKKIPFSFIFEKVREEDDFKNKIGGENITLTVEFTSANVETSLI</sequence>
<name>A0A8J6PB09_9FIRM</name>
<evidence type="ECO:0000313" key="2">
    <source>
        <dbReference type="EMBL" id="MBC8610672.1"/>
    </source>
</evidence>
<keyword evidence="1" id="KW-0732">Signal</keyword>
<reference evidence="2" key="1">
    <citation type="submission" date="2020-08" db="EMBL/GenBank/DDBJ databases">
        <title>Genome public.</title>
        <authorList>
            <person name="Liu C."/>
            <person name="Sun Q."/>
        </authorList>
    </citation>
    <scope>NUCLEOTIDE SEQUENCE</scope>
    <source>
        <strain evidence="2">NSJ-15</strain>
    </source>
</reference>
<evidence type="ECO:0000313" key="3">
    <source>
        <dbReference type="Proteomes" id="UP000632659"/>
    </source>
</evidence>
<gene>
    <name evidence="2" type="ORF">H8702_05980</name>
</gene>
<accession>A0A8J6PB09</accession>
<proteinExistence type="predicted"/>
<keyword evidence="3" id="KW-1185">Reference proteome</keyword>
<feature type="signal peptide" evidence="1">
    <location>
        <begin position="1"/>
        <end position="19"/>
    </location>
</feature>
<dbReference type="Proteomes" id="UP000632659">
    <property type="component" value="Unassembled WGS sequence"/>
</dbReference>